<evidence type="ECO:0000313" key="4">
    <source>
        <dbReference type="Proteomes" id="UP000499080"/>
    </source>
</evidence>
<dbReference type="OrthoDB" id="6682367at2759"/>
<feature type="non-terminal residue" evidence="2">
    <location>
        <position position="54"/>
    </location>
</feature>
<keyword evidence="4" id="KW-1185">Reference proteome</keyword>
<proteinExistence type="predicted"/>
<name>A0A4Y2X1I1_ARAVE</name>
<dbReference type="EMBL" id="BGPR01067817">
    <property type="protein sequence ID" value="GBO41924.1"/>
    <property type="molecule type" value="Genomic_DNA"/>
</dbReference>
<protein>
    <submittedName>
        <fullName evidence="2">Uncharacterized protein</fullName>
    </submittedName>
</protein>
<organism evidence="2 4">
    <name type="scientific">Araneus ventricosus</name>
    <name type="common">Orbweaver spider</name>
    <name type="synonym">Epeira ventricosa</name>
    <dbReference type="NCBI Taxonomy" id="182803"/>
    <lineage>
        <taxon>Eukaryota</taxon>
        <taxon>Metazoa</taxon>
        <taxon>Ecdysozoa</taxon>
        <taxon>Arthropoda</taxon>
        <taxon>Chelicerata</taxon>
        <taxon>Arachnida</taxon>
        <taxon>Araneae</taxon>
        <taxon>Araneomorphae</taxon>
        <taxon>Entelegynae</taxon>
        <taxon>Araneoidea</taxon>
        <taxon>Araneidae</taxon>
        <taxon>Araneus</taxon>
    </lineage>
</organism>
<evidence type="ECO:0000313" key="3">
    <source>
        <dbReference type="EMBL" id="GBO41924.1"/>
    </source>
</evidence>
<dbReference type="EMBL" id="BGPR01067773">
    <property type="protein sequence ID" value="GBO41892.1"/>
    <property type="molecule type" value="Genomic_DNA"/>
</dbReference>
<comment type="caution">
    <text evidence="2">The sequence shown here is derived from an EMBL/GenBank/DDBJ whole genome shotgun (WGS) entry which is preliminary data.</text>
</comment>
<dbReference type="AlphaFoldDB" id="A0A4Y2X1I1"/>
<evidence type="ECO:0000313" key="2">
    <source>
        <dbReference type="EMBL" id="GBO41892.1"/>
    </source>
</evidence>
<gene>
    <name evidence="2" type="ORF">AVEN_232169_1</name>
    <name evidence="3" type="ORF">AVEN_232915_1</name>
    <name evidence="1" type="ORF">AVEN_36166_1</name>
</gene>
<evidence type="ECO:0000313" key="1">
    <source>
        <dbReference type="EMBL" id="GBO41879.1"/>
    </source>
</evidence>
<sequence length="54" mass="6241">MFIADPTTARIGEEILPFECGNPPEFYRKKAEAELHDSPDKRIQGLRQIKELIK</sequence>
<dbReference type="EMBL" id="BGPR01067762">
    <property type="protein sequence ID" value="GBO41879.1"/>
    <property type="molecule type" value="Genomic_DNA"/>
</dbReference>
<accession>A0A4Y2X1I1</accession>
<dbReference type="Proteomes" id="UP000499080">
    <property type="component" value="Unassembled WGS sequence"/>
</dbReference>
<reference evidence="2 4" key="1">
    <citation type="journal article" date="2019" name="Sci. Rep.">
        <title>Orb-weaving spider Araneus ventricosus genome elucidates the spidroin gene catalogue.</title>
        <authorList>
            <person name="Kono N."/>
            <person name="Nakamura H."/>
            <person name="Ohtoshi R."/>
            <person name="Moran D.A.P."/>
            <person name="Shinohara A."/>
            <person name="Yoshida Y."/>
            <person name="Fujiwara M."/>
            <person name="Mori M."/>
            <person name="Tomita M."/>
            <person name="Arakawa K."/>
        </authorList>
    </citation>
    <scope>NUCLEOTIDE SEQUENCE [LARGE SCALE GENOMIC DNA]</scope>
</reference>